<dbReference type="GO" id="GO:0005840">
    <property type="term" value="C:ribosome"/>
    <property type="evidence" value="ECO:0007669"/>
    <property type="project" value="UniProtKB-KW"/>
</dbReference>
<dbReference type="PANTHER" id="PTHR43877">
    <property type="entry name" value="AMINOALKYLPHOSPHONATE N-ACETYLTRANSFERASE-RELATED-RELATED"/>
    <property type="match status" value="1"/>
</dbReference>
<protein>
    <submittedName>
        <fullName evidence="4">Ribosomal protein S18-alanine N-acetyltransferase</fullName>
    </submittedName>
    <submittedName>
        <fullName evidence="5">Ribosomal-protein-alanine N-acetyltransferase</fullName>
    </submittedName>
</protein>
<keyword evidence="6" id="KW-1185">Reference proteome</keyword>
<sequence>MSVNLRSMTSADIPEVHQLETQLFPEDAWPVAAFESELAQHETRNYWVYEDQGKIIGYAGLCTVLPISDVQTIGIDPAYQGQGLGRKLMNLLIDTARESKALDVMLEVRFDNPTAIALYESLGFTTIHRRERYYKGGVDALIMRLQLDALQEKRTQKNEEPTA</sequence>
<dbReference type="EMBL" id="POAF01000005">
    <property type="protein sequence ID" value="RBM00438.1"/>
    <property type="molecule type" value="Genomic_DNA"/>
</dbReference>
<dbReference type="PROSITE" id="PS51186">
    <property type="entry name" value="GNAT"/>
    <property type="match status" value="1"/>
</dbReference>
<evidence type="ECO:0000313" key="6">
    <source>
        <dbReference type="Proteomes" id="UP000252167"/>
    </source>
</evidence>
<reference evidence="5 6" key="1">
    <citation type="submission" date="2018-01" db="EMBL/GenBank/DDBJ databases">
        <title>Glutamicibacter soli strain NHPC-3 Whole genome sequence and assembly.</title>
        <authorList>
            <person name="Choudhury P."/>
            <person name="Gupta D."/>
            <person name="Sengupta K."/>
            <person name="Jawed A."/>
            <person name="Sultana N."/>
            <person name="Saha P."/>
        </authorList>
    </citation>
    <scope>NUCLEOTIDE SEQUENCE [LARGE SCALE GENOMIC DNA]</scope>
    <source>
        <strain evidence="5 6">NHPC-3</strain>
    </source>
</reference>
<dbReference type="InterPro" id="IPR006464">
    <property type="entry name" value="AcTrfase_RimI/Ard1"/>
</dbReference>
<keyword evidence="4" id="KW-0689">Ribosomal protein</keyword>
<keyword evidence="4" id="KW-0687">Ribonucleoprotein</keyword>
<gene>
    <name evidence="5" type="primary">rimI</name>
    <name evidence="5" type="ORF">C1H84_10805</name>
    <name evidence="4" type="ORF">GT020_10690</name>
</gene>
<dbReference type="AlphaFoldDB" id="A0A365YCV6"/>
<evidence type="ECO:0000256" key="2">
    <source>
        <dbReference type="ARBA" id="ARBA00023315"/>
    </source>
</evidence>
<dbReference type="EMBL" id="WYDN01000009">
    <property type="protein sequence ID" value="NAZ16524.1"/>
    <property type="molecule type" value="Genomic_DNA"/>
</dbReference>
<dbReference type="Pfam" id="PF00583">
    <property type="entry name" value="Acetyltransf_1"/>
    <property type="match status" value="1"/>
</dbReference>
<dbReference type="Proteomes" id="UP000477543">
    <property type="component" value="Unassembled WGS sequence"/>
</dbReference>
<dbReference type="InterPro" id="IPR016181">
    <property type="entry name" value="Acyl_CoA_acyltransferase"/>
</dbReference>
<comment type="caution">
    <text evidence="5">The sequence shown here is derived from an EMBL/GenBank/DDBJ whole genome shotgun (WGS) entry which is preliminary data.</text>
</comment>
<evidence type="ECO:0000313" key="4">
    <source>
        <dbReference type="EMBL" id="NAZ16524.1"/>
    </source>
</evidence>
<dbReference type="GO" id="GO:0008080">
    <property type="term" value="F:N-acetyltransferase activity"/>
    <property type="evidence" value="ECO:0007669"/>
    <property type="project" value="InterPro"/>
</dbReference>
<dbReference type="RefSeq" id="WP_113607422.1">
    <property type="nucleotide sequence ID" value="NZ_POAF01000005.1"/>
</dbReference>
<evidence type="ECO:0000256" key="1">
    <source>
        <dbReference type="ARBA" id="ARBA00022679"/>
    </source>
</evidence>
<feature type="domain" description="N-acetyltransferase" evidence="3">
    <location>
        <begin position="3"/>
        <end position="148"/>
    </location>
</feature>
<dbReference type="InterPro" id="IPR050832">
    <property type="entry name" value="Bact_Acetyltransf"/>
</dbReference>
<evidence type="ECO:0000313" key="5">
    <source>
        <dbReference type="EMBL" id="RBM00438.1"/>
    </source>
</evidence>
<dbReference type="Proteomes" id="UP000252167">
    <property type="component" value="Unassembled WGS sequence"/>
</dbReference>
<proteinExistence type="predicted"/>
<dbReference type="CDD" id="cd04301">
    <property type="entry name" value="NAT_SF"/>
    <property type="match status" value="1"/>
</dbReference>
<keyword evidence="1 5" id="KW-0808">Transferase</keyword>
<dbReference type="SUPFAM" id="SSF55729">
    <property type="entry name" value="Acyl-CoA N-acyltransferases (Nat)"/>
    <property type="match status" value="1"/>
</dbReference>
<reference evidence="4 7" key="2">
    <citation type="submission" date="2020-01" db="EMBL/GenBank/DDBJ databases">
        <title>Glutamicibacter soli M275.</title>
        <authorList>
            <person name="Meng X."/>
        </authorList>
    </citation>
    <scope>NUCLEOTIDE SEQUENCE [LARGE SCALE GENOMIC DNA]</scope>
    <source>
        <strain evidence="4 7">M275</strain>
    </source>
</reference>
<dbReference type="NCBIfam" id="TIGR01575">
    <property type="entry name" value="rimI"/>
    <property type="match status" value="1"/>
</dbReference>
<dbReference type="Gene3D" id="3.40.630.30">
    <property type="match status" value="1"/>
</dbReference>
<accession>A0A365YCV6</accession>
<evidence type="ECO:0000313" key="7">
    <source>
        <dbReference type="Proteomes" id="UP000477543"/>
    </source>
</evidence>
<name>A0A365YCV6_9MICC</name>
<keyword evidence="2" id="KW-0012">Acyltransferase</keyword>
<evidence type="ECO:0000259" key="3">
    <source>
        <dbReference type="PROSITE" id="PS51186"/>
    </source>
</evidence>
<organism evidence="5 6">
    <name type="scientific">Glutamicibacter soli</name>
    <dbReference type="NCBI Taxonomy" id="453836"/>
    <lineage>
        <taxon>Bacteria</taxon>
        <taxon>Bacillati</taxon>
        <taxon>Actinomycetota</taxon>
        <taxon>Actinomycetes</taxon>
        <taxon>Micrococcales</taxon>
        <taxon>Micrococcaceae</taxon>
        <taxon>Glutamicibacter</taxon>
    </lineage>
</organism>
<dbReference type="InterPro" id="IPR000182">
    <property type="entry name" value="GNAT_dom"/>
</dbReference>